<dbReference type="PANTHER" id="PTHR16305">
    <property type="entry name" value="TESTICULAR SOLUBLE ADENYLYL CYCLASE"/>
    <property type="match status" value="1"/>
</dbReference>
<evidence type="ECO:0000313" key="5">
    <source>
        <dbReference type="EMBL" id="SEG35968.1"/>
    </source>
</evidence>
<dbReference type="GO" id="GO:0005737">
    <property type="term" value="C:cytoplasm"/>
    <property type="evidence" value="ECO:0007669"/>
    <property type="project" value="TreeGrafter"/>
</dbReference>
<dbReference type="SMART" id="SM00044">
    <property type="entry name" value="CYCc"/>
    <property type="match status" value="1"/>
</dbReference>
<dbReference type="InterPro" id="IPR041664">
    <property type="entry name" value="AAA_16"/>
</dbReference>
<keyword evidence="6" id="KW-1185">Reference proteome</keyword>
<dbReference type="SMART" id="SM00028">
    <property type="entry name" value="TPR"/>
    <property type="match status" value="8"/>
</dbReference>
<dbReference type="GO" id="GO:0004016">
    <property type="term" value="F:adenylate cyclase activity"/>
    <property type="evidence" value="ECO:0007669"/>
    <property type="project" value="UniProtKB-ARBA"/>
</dbReference>
<feature type="domain" description="Guanylate cyclase" evidence="4">
    <location>
        <begin position="294"/>
        <end position="423"/>
    </location>
</feature>
<organism evidence="5 6">
    <name type="scientific">Bosea lathyri</name>
    <dbReference type="NCBI Taxonomy" id="1036778"/>
    <lineage>
        <taxon>Bacteria</taxon>
        <taxon>Pseudomonadati</taxon>
        <taxon>Pseudomonadota</taxon>
        <taxon>Alphaproteobacteria</taxon>
        <taxon>Hyphomicrobiales</taxon>
        <taxon>Boseaceae</taxon>
        <taxon>Bosea</taxon>
    </lineage>
</organism>
<proteinExistence type="predicted"/>
<dbReference type="GO" id="GO:0006355">
    <property type="term" value="P:regulation of DNA-templated transcription"/>
    <property type="evidence" value="ECO:0007669"/>
    <property type="project" value="InterPro"/>
</dbReference>
<evidence type="ECO:0000256" key="1">
    <source>
        <dbReference type="ARBA" id="ARBA00022741"/>
    </source>
</evidence>
<evidence type="ECO:0000313" key="6">
    <source>
        <dbReference type="Proteomes" id="UP000236743"/>
    </source>
</evidence>
<dbReference type="InterPro" id="IPR011990">
    <property type="entry name" value="TPR-like_helical_dom_sf"/>
</dbReference>
<dbReference type="Pfam" id="PF13191">
    <property type="entry name" value="AAA_16"/>
    <property type="match status" value="1"/>
</dbReference>
<keyword evidence="1" id="KW-0547">Nucleotide-binding</keyword>
<dbReference type="SUPFAM" id="SSF48452">
    <property type="entry name" value="TPR-like"/>
    <property type="match status" value="4"/>
</dbReference>
<dbReference type="Gene3D" id="3.30.70.1230">
    <property type="entry name" value="Nucleotide cyclase"/>
    <property type="match status" value="1"/>
</dbReference>
<dbReference type="Pfam" id="PF13424">
    <property type="entry name" value="TPR_12"/>
    <property type="match status" value="1"/>
</dbReference>
<dbReference type="GO" id="GO:0035556">
    <property type="term" value="P:intracellular signal transduction"/>
    <property type="evidence" value="ECO:0007669"/>
    <property type="project" value="InterPro"/>
</dbReference>
<gene>
    <name evidence="5" type="ORF">SAMN04488115_104450</name>
</gene>
<dbReference type="SUPFAM" id="SSF55073">
    <property type="entry name" value="Nucleotide cyclase"/>
    <property type="match status" value="1"/>
</dbReference>
<dbReference type="Proteomes" id="UP000236743">
    <property type="component" value="Unassembled WGS sequence"/>
</dbReference>
<dbReference type="InterPro" id="IPR016032">
    <property type="entry name" value="Sig_transdc_resp-reg_C-effctor"/>
</dbReference>
<dbReference type="PROSITE" id="PS50125">
    <property type="entry name" value="GUANYLATE_CYCLASE_2"/>
    <property type="match status" value="1"/>
</dbReference>
<sequence>MKDRVALPKFRLSLLGRFELATADGIIHLPSKKLSGLLAYLACTAHQPQPRERLATLLWGSHYETQARQSLRQALFRLRRTLGQDALLNNDDEVWLAPGAIDCDVVRFKALIAGGSRASLAAAVDLYRGPLLSDLSIAEDSWSDWRAAERERLEGFALDAMVGHSQEALLAGHEEAALKAAHRAIQVNALREDAHRLIVRALVALGRKAEALKHYQDLVALLKRELSAEPDAITQSLAAELRSATPPGRSRSSDVSTAGTSGQETEGKSAAAGSDDASASVAVRSHVIEQRQLTIMVCNLIGSMTLSASRDPEDVHDLIAAFHKMVADVAARFDGFVAQYQANGAIVYFGYPNAHEHDAERAVRAGLAVVDSTGRLTAPSAGTIQASVGIATGLVVVGEKSTTGNGRHHVAMGEPSTIATRLQSSAGGGEVAISASTQRLVRRMFDCRALPASDGTGLPREIEAWQVEAWQVEAWQVRGEMAGMSRFDALRGDALTPLVGRQEEIALLLRRWDQAGSGEGRVVLISGEPGIGKSRIAESLPASLVGKSYACLRYSCSPYHRHSPLYPFIGQIQLDAGFGPDDSASARLDKLEALLRPVTADPSRDLALFAELLGVPMDDRYPALTVSPQQKREMTLSALLDHLKGIASQRPVLIVFEDVHWIDPTSLDLLERMVTCAPQLPILLLVTFRPEFQPSWIGQPHVTTLSLSRLGPSDSAGIIRGISQDKALPGVVLEEILSRTDGVPLFIEELTSSLLESGLLREMADSYLLDGPLPLRAIPTTLQASLVARLDLLGPAKDVAMIGAAIGREFSHGLIAAVSALAPEDLDAALARLVASGLISRRGAPPEASYIFKHALVEDAAYVTMVKSRRRRLHASIAKALIERFPALAEKQPEIVAHHFTEASLASEAVVHWVKAAQLAHARWANREAAGFFEQALRVLATLSETRETLEQAIDLRFELKASLIPLGQFERIVGHLREAESLARRLGDQHRLARFSFHMCQTLALGGDPAEASVFGQQALELADSLGDVPLQMASTLFLGTAGFATLELRQVEPLFVRALELLDRQPSFERFGLAAYPAVTVRGFLARIYAEQGKFEQGIAHGEEGIRIAHAVDDPLGLTIAYWCLADLHVIRGEFAGAITRLERAHTVALEFDLPFMVAGSSGTIGYAYAMLGQTDRGLPLLEQALSALEVMGHRFGQALFLVPLGEAHRLAGQHADALKYAMRALATAREGGQRRGEANALHLLGEIAVCTEAAEPAEAHYRDALALAMELGLYPLVARCHHGLGSLYLRAGQPDQARDQLAIATMMYREMGMRSGNLPELAIVSEG</sequence>
<dbReference type="InterPro" id="IPR029787">
    <property type="entry name" value="Nucleotide_cyclase"/>
</dbReference>
<dbReference type="SUPFAM" id="SSF52540">
    <property type="entry name" value="P-loop containing nucleoside triphosphate hydrolases"/>
    <property type="match status" value="1"/>
</dbReference>
<dbReference type="SMART" id="SM01043">
    <property type="entry name" value="BTAD"/>
    <property type="match status" value="1"/>
</dbReference>
<dbReference type="InterPro" id="IPR005158">
    <property type="entry name" value="BTAD"/>
</dbReference>
<keyword evidence="2" id="KW-0067">ATP-binding</keyword>
<accession>A0A1H5ZHM3</accession>
<dbReference type="Pfam" id="PF00211">
    <property type="entry name" value="Guanylate_cyc"/>
    <property type="match status" value="1"/>
</dbReference>
<evidence type="ECO:0000259" key="4">
    <source>
        <dbReference type="PROSITE" id="PS50125"/>
    </source>
</evidence>
<dbReference type="EMBL" id="FNUY01000004">
    <property type="protein sequence ID" value="SEG35968.1"/>
    <property type="molecule type" value="Genomic_DNA"/>
</dbReference>
<evidence type="ECO:0000256" key="2">
    <source>
        <dbReference type="ARBA" id="ARBA00022840"/>
    </source>
</evidence>
<dbReference type="InterPro" id="IPR001054">
    <property type="entry name" value="A/G_cyclase"/>
</dbReference>
<dbReference type="Gene3D" id="1.25.40.10">
    <property type="entry name" value="Tetratricopeptide repeat domain"/>
    <property type="match status" value="3"/>
</dbReference>
<dbReference type="Gene3D" id="1.10.10.10">
    <property type="entry name" value="Winged helix-like DNA-binding domain superfamily/Winged helix DNA-binding domain"/>
    <property type="match status" value="1"/>
</dbReference>
<dbReference type="Gene3D" id="3.40.50.300">
    <property type="entry name" value="P-loop containing nucleotide triphosphate hydrolases"/>
    <property type="match status" value="1"/>
</dbReference>
<reference evidence="5 6" key="1">
    <citation type="submission" date="2016-10" db="EMBL/GenBank/DDBJ databases">
        <authorList>
            <person name="de Groot N.N."/>
        </authorList>
    </citation>
    <scope>NUCLEOTIDE SEQUENCE [LARGE SCALE GENOMIC DNA]</scope>
    <source>
        <strain evidence="5 6">DSM 26656</strain>
    </source>
</reference>
<dbReference type="CDD" id="cd07302">
    <property type="entry name" value="CHD"/>
    <property type="match status" value="1"/>
</dbReference>
<dbReference type="InterPro" id="IPR027417">
    <property type="entry name" value="P-loop_NTPase"/>
</dbReference>
<protein>
    <submittedName>
        <fullName evidence="5">Transcriptional regulatory protein, C terminal</fullName>
    </submittedName>
</protein>
<dbReference type="RefSeq" id="WP_103872861.1">
    <property type="nucleotide sequence ID" value="NZ_FNUY01000004.1"/>
</dbReference>
<evidence type="ECO:0000256" key="3">
    <source>
        <dbReference type="SAM" id="MobiDB-lite"/>
    </source>
</evidence>
<dbReference type="GO" id="GO:0005524">
    <property type="term" value="F:ATP binding"/>
    <property type="evidence" value="ECO:0007669"/>
    <property type="project" value="UniProtKB-KW"/>
</dbReference>
<feature type="compositionally biased region" description="Polar residues" evidence="3">
    <location>
        <begin position="253"/>
        <end position="264"/>
    </location>
</feature>
<dbReference type="OrthoDB" id="9785312at2"/>
<dbReference type="InterPro" id="IPR019734">
    <property type="entry name" value="TPR_rpt"/>
</dbReference>
<dbReference type="GO" id="GO:0003677">
    <property type="term" value="F:DNA binding"/>
    <property type="evidence" value="ECO:0007669"/>
    <property type="project" value="InterPro"/>
</dbReference>
<dbReference type="Pfam" id="PF03704">
    <property type="entry name" value="BTAD"/>
    <property type="match status" value="1"/>
</dbReference>
<name>A0A1H5ZHM3_9HYPH</name>
<dbReference type="InterPro" id="IPR036388">
    <property type="entry name" value="WH-like_DNA-bd_sf"/>
</dbReference>
<dbReference type="SUPFAM" id="SSF46894">
    <property type="entry name" value="C-terminal effector domain of the bipartite response regulators"/>
    <property type="match status" value="1"/>
</dbReference>
<feature type="region of interest" description="Disordered" evidence="3">
    <location>
        <begin position="240"/>
        <end position="275"/>
    </location>
</feature>
<dbReference type="PANTHER" id="PTHR16305:SF28">
    <property type="entry name" value="GUANYLATE CYCLASE DOMAIN-CONTAINING PROTEIN"/>
    <property type="match status" value="1"/>
</dbReference>
<dbReference type="GO" id="GO:0009190">
    <property type="term" value="P:cyclic nucleotide biosynthetic process"/>
    <property type="evidence" value="ECO:0007669"/>
    <property type="project" value="InterPro"/>
</dbReference>